<evidence type="ECO:0000256" key="1">
    <source>
        <dbReference type="ARBA" id="ARBA00001946"/>
    </source>
</evidence>
<dbReference type="PIRSF" id="PIRSF015582">
    <property type="entry name" value="Cit_lyase_B"/>
    <property type="match status" value="1"/>
</dbReference>
<dbReference type="EMBL" id="CP018047">
    <property type="protein sequence ID" value="AQU68830.1"/>
    <property type="molecule type" value="Genomic_DNA"/>
</dbReference>
<dbReference type="KEGG" id="snw:BBN63_24165"/>
<evidence type="ECO:0000256" key="5">
    <source>
        <dbReference type="PIRSR" id="PIRSR015582-2"/>
    </source>
</evidence>
<keyword evidence="3 5" id="KW-0460">Magnesium</keyword>
<feature type="binding site" evidence="4">
    <location>
        <position position="122"/>
    </location>
    <ligand>
        <name>substrate</name>
    </ligand>
</feature>
<evidence type="ECO:0000313" key="7">
    <source>
        <dbReference type="EMBL" id="AQU68830.1"/>
    </source>
</evidence>
<evidence type="ECO:0000256" key="4">
    <source>
        <dbReference type="PIRSR" id="PIRSR015582-1"/>
    </source>
</evidence>
<protein>
    <recommendedName>
        <fullName evidence="6">HpcH/HpaI aldolase/citrate lyase domain-containing protein</fullName>
    </recommendedName>
</protein>
<proteinExistence type="predicted"/>
<feature type="binding site" evidence="4">
    <location>
        <position position="68"/>
    </location>
    <ligand>
        <name>substrate</name>
    </ligand>
</feature>
<organism evidence="7 8">
    <name type="scientific">Streptomyces niveus</name>
    <name type="common">Streptomyces spheroides</name>
    <dbReference type="NCBI Taxonomy" id="193462"/>
    <lineage>
        <taxon>Bacteria</taxon>
        <taxon>Bacillati</taxon>
        <taxon>Actinomycetota</taxon>
        <taxon>Actinomycetes</taxon>
        <taxon>Kitasatosporales</taxon>
        <taxon>Streptomycetaceae</taxon>
        <taxon>Streptomyces</taxon>
    </lineage>
</organism>
<keyword evidence="2 5" id="KW-0479">Metal-binding</keyword>
<dbReference type="GO" id="GO:0000287">
    <property type="term" value="F:magnesium ion binding"/>
    <property type="evidence" value="ECO:0007669"/>
    <property type="project" value="TreeGrafter"/>
</dbReference>
<evidence type="ECO:0000259" key="6">
    <source>
        <dbReference type="Pfam" id="PF03328"/>
    </source>
</evidence>
<feature type="binding site" evidence="5">
    <location>
        <position position="148"/>
    </location>
    <ligand>
        <name>Mg(2+)</name>
        <dbReference type="ChEBI" id="CHEBI:18420"/>
    </ligand>
</feature>
<name>A0A1U9QX97_STRNV</name>
<comment type="cofactor">
    <cofactor evidence="1">
        <name>Mg(2+)</name>
        <dbReference type="ChEBI" id="CHEBI:18420"/>
    </cofactor>
</comment>
<dbReference type="Proteomes" id="UP000189677">
    <property type="component" value="Chromosome"/>
</dbReference>
<evidence type="ECO:0000313" key="8">
    <source>
        <dbReference type="Proteomes" id="UP000189677"/>
    </source>
</evidence>
<keyword evidence="8" id="KW-1185">Reference proteome</keyword>
<dbReference type="PANTHER" id="PTHR32308">
    <property type="entry name" value="LYASE BETA SUBUNIT, PUTATIVE (AFU_ORTHOLOGUE AFUA_4G13030)-RELATED"/>
    <property type="match status" value="1"/>
</dbReference>
<dbReference type="SUPFAM" id="SSF51621">
    <property type="entry name" value="Phosphoenolpyruvate/pyruvate domain"/>
    <property type="match status" value="1"/>
</dbReference>
<feature type="domain" description="HpcH/HpaI aldolase/citrate lyase" evidence="6">
    <location>
        <begin position="7"/>
        <end position="219"/>
    </location>
</feature>
<evidence type="ECO:0000256" key="2">
    <source>
        <dbReference type="ARBA" id="ARBA00022723"/>
    </source>
</evidence>
<reference evidence="7 8" key="1">
    <citation type="submission" date="2016-11" db="EMBL/GenBank/DDBJ databases">
        <title>Complete genome sequence of Streptomyces niveus SCSIO 3406.</title>
        <authorList>
            <person name="Zhu Q."/>
            <person name="Cheng W."/>
            <person name="Song Y."/>
            <person name="Li Q."/>
            <person name="Ju J."/>
        </authorList>
    </citation>
    <scope>NUCLEOTIDE SEQUENCE [LARGE SCALE GENOMIC DNA]</scope>
    <source>
        <strain evidence="7 8">SCSIO 3406</strain>
    </source>
</reference>
<dbReference type="InterPro" id="IPR015813">
    <property type="entry name" value="Pyrv/PenolPyrv_kinase-like_dom"/>
</dbReference>
<sequence length="284" mass="29487">MPGQPPRSHLYVPADQPRFLRAAPRSGADALILDLEDAVAPSRKDGARAAAVAFAQERAAGGPELWVRINEGARGRDDARALLATGRVDGLWMPKATAGADLDALIALVAAAPEVALGLLIESATGVLSLADTAGRAGVRHLQLGEVDLRADLRMAPDSAPGDQLLDWARGLTVAHTAAHGLVSAVAPVSVHASDPEAFRTSSLRLRGLGFQGRACIHPVQVAVANEVFGVDPGELADAHALLDLFEHRVDAGSGAFRDSGGAMVDAATVRRARELTGRADRTA</sequence>
<dbReference type="GO" id="GO:0006107">
    <property type="term" value="P:oxaloacetate metabolic process"/>
    <property type="evidence" value="ECO:0007669"/>
    <property type="project" value="TreeGrafter"/>
</dbReference>
<dbReference type="Gene3D" id="3.20.20.60">
    <property type="entry name" value="Phosphoenolpyruvate-binding domains"/>
    <property type="match status" value="1"/>
</dbReference>
<gene>
    <name evidence="7" type="ORF">BBN63_24165</name>
</gene>
<dbReference type="AlphaFoldDB" id="A0A1U9QX97"/>
<dbReference type="InterPro" id="IPR005000">
    <property type="entry name" value="Aldolase/citrate-lyase_domain"/>
</dbReference>
<feature type="binding site" evidence="5">
    <location>
        <position position="122"/>
    </location>
    <ligand>
        <name>Mg(2+)</name>
        <dbReference type="ChEBI" id="CHEBI:18420"/>
    </ligand>
</feature>
<dbReference type="InterPro" id="IPR040442">
    <property type="entry name" value="Pyrv_kinase-like_dom_sf"/>
</dbReference>
<dbReference type="InterPro" id="IPR011206">
    <property type="entry name" value="Citrate_lyase_beta/mcl1/mcl2"/>
</dbReference>
<dbReference type="PANTHER" id="PTHR32308:SF10">
    <property type="entry name" value="CITRATE LYASE SUBUNIT BETA"/>
    <property type="match status" value="1"/>
</dbReference>
<dbReference type="GO" id="GO:0003824">
    <property type="term" value="F:catalytic activity"/>
    <property type="evidence" value="ECO:0007669"/>
    <property type="project" value="InterPro"/>
</dbReference>
<accession>A0A1U9QX97</accession>
<dbReference type="Pfam" id="PF03328">
    <property type="entry name" value="HpcH_HpaI"/>
    <property type="match status" value="1"/>
</dbReference>
<evidence type="ECO:0000256" key="3">
    <source>
        <dbReference type="ARBA" id="ARBA00022842"/>
    </source>
</evidence>